<accession>A0A1N6KDZ2</accession>
<evidence type="ECO:0000313" key="4">
    <source>
        <dbReference type="Proteomes" id="UP000185003"/>
    </source>
</evidence>
<protein>
    <recommendedName>
        <fullName evidence="5">Glycosyl hydrolases family 2, sugar binding domain</fullName>
    </recommendedName>
</protein>
<gene>
    <name evidence="3" type="ORF">SAMN04488055_5640</name>
</gene>
<reference evidence="3 4" key="1">
    <citation type="submission" date="2016-11" db="EMBL/GenBank/DDBJ databases">
        <authorList>
            <person name="Jaros S."/>
            <person name="Januszkiewicz K."/>
            <person name="Wedrychowicz H."/>
        </authorList>
    </citation>
    <scope>NUCLEOTIDE SEQUENCE [LARGE SCALE GENOMIC DNA]</scope>
    <source>
        <strain evidence="3 4">DSM 24787</strain>
    </source>
</reference>
<dbReference type="NCBIfam" id="NF045579">
    <property type="entry name" value="rhamnoside_JR"/>
    <property type="match status" value="1"/>
</dbReference>
<keyword evidence="4" id="KW-1185">Reference proteome</keyword>
<dbReference type="OrthoDB" id="9761519at2"/>
<evidence type="ECO:0000256" key="2">
    <source>
        <dbReference type="ARBA" id="ARBA00022801"/>
    </source>
</evidence>
<dbReference type="Gene3D" id="2.60.120.260">
    <property type="entry name" value="Galactose-binding domain-like"/>
    <property type="match status" value="1"/>
</dbReference>
<name>A0A1N6KDZ2_9BACT</name>
<organism evidence="3 4">
    <name type="scientific">Chitinophaga niabensis</name>
    <dbReference type="NCBI Taxonomy" id="536979"/>
    <lineage>
        <taxon>Bacteria</taxon>
        <taxon>Pseudomonadati</taxon>
        <taxon>Bacteroidota</taxon>
        <taxon>Chitinophagia</taxon>
        <taxon>Chitinophagales</taxon>
        <taxon>Chitinophagaceae</taxon>
        <taxon>Chitinophaga</taxon>
    </lineage>
</organism>
<evidence type="ECO:0000256" key="1">
    <source>
        <dbReference type="ARBA" id="ARBA00022729"/>
    </source>
</evidence>
<dbReference type="STRING" id="536979.SAMN04488055_5640"/>
<dbReference type="PANTHER" id="PTHR43817">
    <property type="entry name" value="GLYCOSYL HYDROLASE"/>
    <property type="match status" value="1"/>
</dbReference>
<evidence type="ECO:0000313" key="3">
    <source>
        <dbReference type="EMBL" id="SIO54643.1"/>
    </source>
</evidence>
<dbReference type="Proteomes" id="UP000185003">
    <property type="component" value="Unassembled WGS sequence"/>
</dbReference>
<evidence type="ECO:0008006" key="5">
    <source>
        <dbReference type="Google" id="ProtNLM"/>
    </source>
</evidence>
<dbReference type="AlphaFoldDB" id="A0A1N6KDZ2"/>
<dbReference type="GO" id="GO:0016787">
    <property type="term" value="F:hydrolase activity"/>
    <property type="evidence" value="ECO:0007669"/>
    <property type="project" value="UniProtKB-KW"/>
</dbReference>
<dbReference type="Pfam" id="PF17132">
    <property type="entry name" value="Glyco_hydro_106"/>
    <property type="match status" value="1"/>
</dbReference>
<sequence length="958" mass="107180">MTLAQLFLFIMLLQQKPDSLKAGFLQPPPAARPGVYWYFMDGNQSKTSMTADLESMKRAGIGNLVFLEVNVGVPRGKVDFLSEEWQELFAHAVHEAERLGIEITLGVGPGWSGSGGPWVTPNQSMQHLVASTTKVIGGSAGPVNLPIPEPRKPFFGEGGLTPVMKTQWKAFYEDVAVLAFPTPSAEHQIKDADEKALYYRAPFSSVKGVKPYLTPAITEGPAINKDQIIVLTDKLQKDGTLQWKVPPGNWTIMRFGSRNNGAVTRPAPFPGLGFEADKFDTVAMNAHLEAYTGKLLRKIGPRKTSGGGLRNLHMDSWEMGAQNWTAAFRQEFIKRRGYDPQPFYPVYLGQVVESTAISERFLWDLRQTSQELVLDFHVKHLKDYSHRNGFKLSIEPYDMNPTADLEQGALADIPMCEFWSKGYGYNTSFSCIEATSIGHINGSSVIAAEAFTAENNESWKQYPGSVKNQGDWAFAMGINRFFYHTFINQSLNDSLRPGMTMGPYGVHWDRGQTWWPMADAYHRYISRCQYILQQGRSVADILYLTPEGAPHVFRPPLSALTADEFLPDRRGYNFDGCSPGQLYKAGVKDKRIVFPGGATYRVLVLPASETMTIPLLKKIQSLVKEGALVVGMPPARTPGLTDYPNADGQLQAIAQNIKLQHVTYDSLYPTYDAITKLLDVKEDFSSTGAIRYTHRVTENRDIYFVSNRTDKAVQTENTFRTTLGAPELWDPLTGTTRMLPEFKTESGTTTIPLTFEPYQSFFIVFEKGKAAMAGKKNFIKTNIADTLEGAWQVSFDPKWGGPSKITFDQLQDWTTRPEEGIKYYSGTAIYRKQFPFAKNNQRYYLDLGEVKNLARVKLNGKDLGILWTAPWSVDITTALQKNNLLEIEVVNLWPNRLIGDAKLPDDGVKNGQWPAWLLEGKKRTSGRYTFTTYSPYKPDSPLLPSGLTGPVTIRASSF</sequence>
<dbReference type="InterPro" id="IPR008979">
    <property type="entry name" value="Galactose-bd-like_sf"/>
</dbReference>
<proteinExistence type="predicted"/>
<dbReference type="SUPFAM" id="SSF49785">
    <property type="entry name" value="Galactose-binding domain-like"/>
    <property type="match status" value="1"/>
</dbReference>
<dbReference type="PANTHER" id="PTHR43817:SF1">
    <property type="entry name" value="HYDROLASE, FAMILY 43, PUTATIVE (AFU_ORTHOLOGUE AFUA_3G01660)-RELATED"/>
    <property type="match status" value="1"/>
</dbReference>
<keyword evidence="2" id="KW-0378">Hydrolase</keyword>
<dbReference type="RefSeq" id="WP_074242850.1">
    <property type="nucleotide sequence ID" value="NZ_FSRA01000002.1"/>
</dbReference>
<dbReference type="EMBL" id="FSRA01000002">
    <property type="protein sequence ID" value="SIO54643.1"/>
    <property type="molecule type" value="Genomic_DNA"/>
</dbReference>
<keyword evidence="1" id="KW-0732">Signal</keyword>